<dbReference type="AlphaFoldDB" id="A0AAD5DLD8"/>
<evidence type="ECO:0000313" key="3">
    <source>
        <dbReference type="EMBL" id="KAI7840122.1"/>
    </source>
</evidence>
<evidence type="ECO:0000313" key="4">
    <source>
        <dbReference type="Proteomes" id="UP001205105"/>
    </source>
</evidence>
<dbReference type="Proteomes" id="UP001205105">
    <property type="component" value="Unassembled WGS sequence"/>
</dbReference>
<evidence type="ECO:0000256" key="1">
    <source>
        <dbReference type="SAM" id="MobiDB-lite"/>
    </source>
</evidence>
<dbReference type="SUPFAM" id="SSF51126">
    <property type="entry name" value="Pectin lyase-like"/>
    <property type="match status" value="1"/>
</dbReference>
<dbReference type="EMBL" id="JADXDR010000084">
    <property type="protein sequence ID" value="KAI7840122.1"/>
    <property type="molecule type" value="Genomic_DNA"/>
</dbReference>
<name>A0AAD5DLD8_9CHLO</name>
<dbReference type="InterPro" id="IPR011050">
    <property type="entry name" value="Pectin_lyase_fold/virulence"/>
</dbReference>
<comment type="caution">
    <text evidence="3">The sequence shown here is derived from an EMBL/GenBank/DDBJ whole genome shotgun (WGS) entry which is preliminary data.</text>
</comment>
<proteinExistence type="predicted"/>
<protein>
    <recommendedName>
        <fullName evidence="5">Band 7</fullName>
    </recommendedName>
</protein>
<feature type="compositionally biased region" description="Low complexity" evidence="1">
    <location>
        <begin position="535"/>
        <end position="549"/>
    </location>
</feature>
<feature type="chain" id="PRO_5041994389" description="Band 7" evidence="2">
    <location>
        <begin position="22"/>
        <end position="549"/>
    </location>
</feature>
<organism evidence="3 4">
    <name type="scientific">Chlorella ohadii</name>
    <dbReference type="NCBI Taxonomy" id="2649997"/>
    <lineage>
        <taxon>Eukaryota</taxon>
        <taxon>Viridiplantae</taxon>
        <taxon>Chlorophyta</taxon>
        <taxon>core chlorophytes</taxon>
        <taxon>Trebouxiophyceae</taxon>
        <taxon>Chlorellales</taxon>
        <taxon>Chlorellaceae</taxon>
        <taxon>Chlorella clade</taxon>
        <taxon>Chlorella</taxon>
    </lineage>
</organism>
<reference evidence="3" key="1">
    <citation type="submission" date="2020-11" db="EMBL/GenBank/DDBJ databases">
        <title>Chlorella ohadii genome sequencing and assembly.</title>
        <authorList>
            <person name="Murik O."/>
            <person name="Treves H."/>
            <person name="Kedem I."/>
            <person name="Shotland Y."/>
            <person name="Kaplan A."/>
        </authorList>
    </citation>
    <scope>NUCLEOTIDE SEQUENCE</scope>
    <source>
        <strain evidence="3">1</strain>
    </source>
</reference>
<evidence type="ECO:0008006" key="5">
    <source>
        <dbReference type="Google" id="ProtNLM"/>
    </source>
</evidence>
<accession>A0AAD5DLD8</accession>
<feature type="region of interest" description="Disordered" evidence="1">
    <location>
        <begin position="501"/>
        <end position="549"/>
    </location>
</feature>
<sequence length="549" mass="59276">MHLRRWAATVLQLLLLTLAAARVEDEQPVEATALQTGAPGAAGGQLVQPAAAAVPRPSPFFGYVGELWRPDGPLPDFSYAGYKWGDQEPPTAAQTPVTKWMGDFLQPGVTHTKAILDLVAWGNAQPTAAGWVVLGLPPGVFTLERQVVITRPYTILRGAGRDRTTLFLPNSMFDLYGKCNTTGEGFWVWTGGLVTAQGQQQRPKRLARVDATVPVPRGSYTLKVDSTAQLEVGQTVALHYKGSDFVLAREIMNNHLDPGPKYAKNDAMFASRIRAISGQTVVLERAVPWSVKAVFEPELVTWQAGLHHVGIEGFTMHFRHTPYGGHHKELGMGGVEFLNVEDCWARDLRMINSDNGVMVAFRIVMGPRDACNPPHDPTPPLPIAAGNSREILFRDISVQAHMVHAMGADGRAILSVFEGSRMRIGTVEMHRVYQPGMVTPPNLYLAQLGRRRQLAGATPLHSQSLDTSATVPAPAAEGVAVGEIGEGHRRPPLLEAVPAEQPMAAPGLEASAAELDQPTGTYDPELLWQLVEEGPAASPTAAPGAPQPR</sequence>
<feature type="signal peptide" evidence="2">
    <location>
        <begin position="1"/>
        <end position="21"/>
    </location>
</feature>
<keyword evidence="2" id="KW-0732">Signal</keyword>
<evidence type="ECO:0000256" key="2">
    <source>
        <dbReference type="SAM" id="SignalP"/>
    </source>
</evidence>
<gene>
    <name evidence="3" type="ORF">COHA_006163</name>
</gene>
<keyword evidence="4" id="KW-1185">Reference proteome</keyword>